<keyword evidence="1" id="KW-1133">Transmembrane helix</keyword>
<keyword evidence="1" id="KW-0812">Transmembrane</keyword>
<keyword evidence="1" id="KW-0472">Membrane</keyword>
<sequence length="107" mass="11764">MGKVGDVAFKVFSAGLGVATIYLTATFSVNVYRGYSWHRAQSVCCSTPLSLSLSLSLCRSAHSVCLFALVFSRILDYCFHFYLNVEVLEAADSLLNLSCMVLFFEIG</sequence>
<protein>
    <submittedName>
        <fullName evidence="2">Uncharacterized protein</fullName>
    </submittedName>
</protein>
<evidence type="ECO:0000256" key="1">
    <source>
        <dbReference type="SAM" id="Phobius"/>
    </source>
</evidence>
<feature type="transmembrane region" description="Helical" evidence="1">
    <location>
        <begin position="12"/>
        <end position="32"/>
    </location>
</feature>
<accession>U5DA91</accession>
<evidence type="ECO:0000313" key="2">
    <source>
        <dbReference type="EMBL" id="ERN18347.1"/>
    </source>
</evidence>
<organism evidence="2 3">
    <name type="scientific">Amborella trichopoda</name>
    <dbReference type="NCBI Taxonomy" id="13333"/>
    <lineage>
        <taxon>Eukaryota</taxon>
        <taxon>Viridiplantae</taxon>
        <taxon>Streptophyta</taxon>
        <taxon>Embryophyta</taxon>
        <taxon>Tracheophyta</taxon>
        <taxon>Spermatophyta</taxon>
        <taxon>Magnoliopsida</taxon>
        <taxon>Amborellales</taxon>
        <taxon>Amborellaceae</taxon>
        <taxon>Amborella</taxon>
    </lineage>
</organism>
<keyword evidence="3" id="KW-1185">Reference proteome</keyword>
<dbReference type="EMBL" id="KI392237">
    <property type="protein sequence ID" value="ERN18347.1"/>
    <property type="molecule type" value="Genomic_DNA"/>
</dbReference>
<dbReference type="PANTHER" id="PTHR38525:SF1">
    <property type="entry name" value="OS03G0824500 PROTEIN"/>
    <property type="match status" value="1"/>
</dbReference>
<proteinExistence type="predicted"/>
<dbReference type="Gramene" id="ERN18347">
    <property type="protein sequence ID" value="ERN18347"/>
    <property type="gene ID" value="AMTR_s00055p00198430"/>
</dbReference>
<dbReference type="PANTHER" id="PTHR38525">
    <property type="entry name" value="OS03G0824500 PROTEIN"/>
    <property type="match status" value="1"/>
</dbReference>
<reference evidence="3" key="1">
    <citation type="journal article" date="2013" name="Science">
        <title>The Amborella genome and the evolution of flowering plants.</title>
        <authorList>
            <consortium name="Amborella Genome Project"/>
        </authorList>
    </citation>
    <scope>NUCLEOTIDE SEQUENCE [LARGE SCALE GENOMIC DNA]</scope>
</reference>
<dbReference type="eggNOG" id="ENOG502S6TT">
    <property type="taxonomic scope" value="Eukaryota"/>
</dbReference>
<dbReference type="AlphaFoldDB" id="U5DA91"/>
<dbReference type="Proteomes" id="UP000017836">
    <property type="component" value="Unassembled WGS sequence"/>
</dbReference>
<gene>
    <name evidence="2" type="ORF">AMTR_s00055p00198430</name>
</gene>
<name>U5DA91_AMBTC</name>
<dbReference type="HOGENOM" id="CLU_2213477_0_0_1"/>
<evidence type="ECO:0000313" key="3">
    <source>
        <dbReference type="Proteomes" id="UP000017836"/>
    </source>
</evidence>